<feature type="domain" description="Peptidase A2" evidence="5">
    <location>
        <begin position="1265"/>
        <end position="1283"/>
    </location>
</feature>
<dbReference type="InterPro" id="IPR027417">
    <property type="entry name" value="P-loop_NTPase"/>
</dbReference>
<accession>A0A2U3DS50</accession>
<dbReference type="Pfam" id="PF13606">
    <property type="entry name" value="Ank_3"/>
    <property type="match status" value="1"/>
</dbReference>
<dbReference type="Pfam" id="PF13637">
    <property type="entry name" value="Ank_4"/>
    <property type="match status" value="1"/>
</dbReference>
<feature type="region of interest" description="Disordered" evidence="4">
    <location>
        <begin position="170"/>
        <end position="192"/>
    </location>
</feature>
<feature type="repeat" description="ANK" evidence="3">
    <location>
        <begin position="885"/>
        <end position="917"/>
    </location>
</feature>
<dbReference type="SUPFAM" id="SSF48403">
    <property type="entry name" value="Ankyrin repeat"/>
    <property type="match status" value="2"/>
</dbReference>
<feature type="repeat" description="ANK" evidence="3">
    <location>
        <begin position="1281"/>
        <end position="1313"/>
    </location>
</feature>
<dbReference type="InterPro" id="IPR038305">
    <property type="entry name" value="HeLo_sf"/>
</dbReference>
<feature type="repeat" description="ANK" evidence="3">
    <location>
        <begin position="951"/>
        <end position="983"/>
    </location>
</feature>
<proteinExistence type="predicted"/>
<dbReference type="Gene3D" id="1.25.40.20">
    <property type="entry name" value="Ankyrin repeat-containing domain"/>
    <property type="match status" value="9"/>
</dbReference>
<dbReference type="PROSITE" id="PS50088">
    <property type="entry name" value="ANK_REPEAT"/>
    <property type="match status" value="21"/>
</dbReference>
<feature type="repeat" description="ANK" evidence="3">
    <location>
        <begin position="786"/>
        <end position="818"/>
    </location>
</feature>
<reference evidence="6 7" key="1">
    <citation type="journal article" date="2016" name="Front. Microbiol.">
        <title>Genome and transcriptome sequences reveal the specific parasitism of the nematophagous Purpureocillium lilacinum 36-1.</title>
        <authorList>
            <person name="Xie J."/>
            <person name="Li S."/>
            <person name="Mo C."/>
            <person name="Xiao X."/>
            <person name="Peng D."/>
            <person name="Wang G."/>
            <person name="Xiao Y."/>
        </authorList>
    </citation>
    <scope>NUCLEOTIDE SEQUENCE [LARGE SCALE GENOMIC DNA]</scope>
    <source>
        <strain evidence="6 7">36-1</strain>
    </source>
</reference>
<evidence type="ECO:0000313" key="7">
    <source>
        <dbReference type="Proteomes" id="UP000245956"/>
    </source>
</evidence>
<evidence type="ECO:0000313" key="6">
    <source>
        <dbReference type="EMBL" id="PWI65090.1"/>
    </source>
</evidence>
<feature type="compositionally biased region" description="Basic and acidic residues" evidence="4">
    <location>
        <begin position="172"/>
        <end position="185"/>
    </location>
</feature>
<keyword evidence="2 3" id="KW-0040">ANK repeat</keyword>
<dbReference type="SUPFAM" id="SSF52540">
    <property type="entry name" value="P-loop containing nucleoside triphosphate hydrolases"/>
    <property type="match status" value="1"/>
</dbReference>
<dbReference type="PANTHER" id="PTHR24161">
    <property type="entry name" value="ANK_REP_REGION DOMAIN-CONTAINING PROTEIN-RELATED"/>
    <property type="match status" value="1"/>
</dbReference>
<feature type="repeat" description="ANK" evidence="3">
    <location>
        <begin position="1083"/>
        <end position="1115"/>
    </location>
</feature>
<evidence type="ECO:0000259" key="5">
    <source>
        <dbReference type="PROSITE" id="PS50175"/>
    </source>
</evidence>
<gene>
    <name evidence="6" type="ORF">PCL_07389</name>
</gene>
<feature type="repeat" description="ANK" evidence="3">
    <location>
        <begin position="1182"/>
        <end position="1214"/>
    </location>
</feature>
<dbReference type="Pfam" id="PF14479">
    <property type="entry name" value="HeLo"/>
    <property type="match status" value="1"/>
</dbReference>
<dbReference type="GO" id="GO:0006508">
    <property type="term" value="P:proteolysis"/>
    <property type="evidence" value="ECO:0007669"/>
    <property type="project" value="InterPro"/>
</dbReference>
<feature type="repeat" description="ANK" evidence="3">
    <location>
        <begin position="1379"/>
        <end position="1400"/>
    </location>
</feature>
<dbReference type="GO" id="GO:0019706">
    <property type="term" value="F:protein-cysteine S-palmitoyltransferase activity"/>
    <property type="evidence" value="ECO:0007669"/>
    <property type="project" value="UniProtKB-EC"/>
</dbReference>
<dbReference type="Gene3D" id="1.20.120.1020">
    <property type="entry name" value="Prion-inhibition and propagation, HeLo domain"/>
    <property type="match status" value="1"/>
</dbReference>
<dbReference type="Pfam" id="PF12796">
    <property type="entry name" value="Ank_2"/>
    <property type="match status" value="6"/>
</dbReference>
<feature type="repeat" description="ANK" evidence="3">
    <location>
        <begin position="1149"/>
        <end position="1181"/>
    </location>
</feature>
<evidence type="ECO:0000256" key="1">
    <source>
        <dbReference type="ARBA" id="ARBA00022737"/>
    </source>
</evidence>
<dbReference type="InterPro" id="IPR056884">
    <property type="entry name" value="NPHP3-like_N"/>
</dbReference>
<dbReference type="PROSITE" id="PS50297">
    <property type="entry name" value="ANK_REP_REGION"/>
    <property type="match status" value="21"/>
</dbReference>
<dbReference type="Proteomes" id="UP000245956">
    <property type="component" value="Unassembled WGS sequence"/>
</dbReference>
<dbReference type="Pfam" id="PF24883">
    <property type="entry name" value="NPHP3_N"/>
    <property type="match status" value="1"/>
</dbReference>
<feature type="repeat" description="ANK" evidence="3">
    <location>
        <begin position="1347"/>
        <end position="1379"/>
    </location>
</feature>
<protein>
    <recommendedName>
        <fullName evidence="5">Peptidase A2 domain-containing protein</fullName>
    </recommendedName>
</protein>
<feature type="repeat" description="ANK" evidence="3">
    <location>
        <begin position="1050"/>
        <end position="1082"/>
    </location>
</feature>
<dbReference type="PANTHER" id="PTHR24161:SF117">
    <property type="entry name" value="ZU5 DOMAIN-CONTAINING PROTEIN"/>
    <property type="match status" value="1"/>
</dbReference>
<feature type="repeat" description="ANK" evidence="3">
    <location>
        <begin position="1314"/>
        <end position="1346"/>
    </location>
</feature>
<feature type="repeat" description="ANK" evidence="3">
    <location>
        <begin position="918"/>
        <end position="950"/>
    </location>
</feature>
<feature type="repeat" description="ANK" evidence="3">
    <location>
        <begin position="1447"/>
        <end position="1479"/>
    </location>
</feature>
<dbReference type="EMBL" id="LCWV01000038">
    <property type="protein sequence ID" value="PWI65090.1"/>
    <property type="molecule type" value="Genomic_DNA"/>
</dbReference>
<keyword evidence="1" id="KW-0677">Repeat</keyword>
<organism evidence="6 7">
    <name type="scientific">Purpureocillium lilacinum</name>
    <name type="common">Paecilomyces lilacinus</name>
    <dbReference type="NCBI Taxonomy" id="33203"/>
    <lineage>
        <taxon>Eukaryota</taxon>
        <taxon>Fungi</taxon>
        <taxon>Dikarya</taxon>
        <taxon>Ascomycota</taxon>
        <taxon>Pezizomycotina</taxon>
        <taxon>Sordariomycetes</taxon>
        <taxon>Hypocreomycetidae</taxon>
        <taxon>Hypocreales</taxon>
        <taxon>Ophiocordycipitaceae</taxon>
        <taxon>Purpureocillium</taxon>
    </lineage>
</organism>
<dbReference type="PRINTS" id="PR01415">
    <property type="entry name" value="ANKYRIN"/>
</dbReference>
<dbReference type="GO" id="GO:0004190">
    <property type="term" value="F:aspartic-type endopeptidase activity"/>
    <property type="evidence" value="ECO:0007669"/>
    <property type="project" value="InterPro"/>
</dbReference>
<feature type="repeat" description="ANK" evidence="3">
    <location>
        <begin position="1017"/>
        <end position="1049"/>
    </location>
</feature>
<dbReference type="PROSITE" id="PS50175">
    <property type="entry name" value="ASP_PROT_RETROV"/>
    <property type="match status" value="1"/>
</dbReference>
<feature type="repeat" description="ANK" evidence="3">
    <location>
        <begin position="1116"/>
        <end position="1148"/>
    </location>
</feature>
<feature type="repeat" description="ANK" evidence="3">
    <location>
        <begin position="819"/>
        <end position="851"/>
    </location>
</feature>
<dbReference type="Gene3D" id="3.40.50.300">
    <property type="entry name" value="P-loop containing nucleotide triphosphate hydrolases"/>
    <property type="match status" value="1"/>
</dbReference>
<dbReference type="InterPro" id="IPR002110">
    <property type="entry name" value="Ankyrin_rpt"/>
</dbReference>
<dbReference type="Pfam" id="PF00023">
    <property type="entry name" value="Ank"/>
    <property type="match status" value="3"/>
</dbReference>
<feature type="repeat" description="ANK" evidence="3">
    <location>
        <begin position="1248"/>
        <end position="1280"/>
    </location>
</feature>
<dbReference type="InterPro" id="IPR029498">
    <property type="entry name" value="HeLo_dom"/>
</dbReference>
<dbReference type="InterPro" id="IPR001995">
    <property type="entry name" value="Peptidase_A2_cat"/>
</dbReference>
<dbReference type="SMART" id="SM00248">
    <property type="entry name" value="ANK"/>
    <property type="match status" value="23"/>
</dbReference>
<sequence length="1536" mass="167880">METAGLVVGIAGLAGLFNSCLEAIDKVQSYQTFGIDSHVLDTRFKAAKARFERWGTDVGIDQHKLLPVHHSALDDKVTSAVVMDVLHIINKAICNGRNASPRRARATRSGDDDVPDLHWLGPNSSAMPESRRRKMTWALWGKGARMEHVELFEKLVQQLHNLIPPHTIGTPWREHNPDLGRRDTSTPETTPTNAWSAEIRRILARIDTKTRREIHSWLGRCSSNELYRDSLQKRVNGTCHWILDRAFFRHWLATDASVGPKLLWVNGPAGFGKTILSAHVVEHLTSNLDTPVAHFFFTSDFESREDPYLALRSWISQIVSCHEGAWDHARQRRESDSDPIAARSTIITLFAELLHITPNCTFISDGIDECAYLGNRSSSVAKFLRDVIDAVVRTNARVLFVSRDEPEIRHALIYNEHQSFVEYKIMPEDVRSDTAAYSEFIVHRKLPNKSEDVRLTLSEAMTNRCEGQFLWLKMQEESLRRGMNKKQLQHAIANTPSGLDHLYDHNWTRISRLGTWASERAFTLLRWAAFALRPLTVCEITEAALIVESDDFQWEDLPDDVDDDYIDTEILGLCSPLLEVRNNPIDPSPSRRTVHLPHFSVRQYLLCRLPLPAWIRQNDRLRASYEQSQNTLLATACLRYISFHHVWADFAHGSPPRLGVSFRTYAATTWYQHANSGLPNDAETVRLCMGFMSRANPAWDPWRALIESEDAERQDNTAETISPGPLYYAIKLRLNGVAISLMTEHNVKETSSLGRSALGVACANGCMEVISVLLDKGANFTVASDRGWTPLNSASVNGHIEVVKLLLEKGADMAVANNDGWTPLNSASSKGHFEVAKLLLEKGADIAIANDDGWTPINSASANGHVEVVRLLIEKEADITSANEDGWTPLYSASCNGHVEVVELLVGRGADIAIVNKNGWTPLNSASANGHLEVIKLLLKEGADITVANNEGWTPINSAAANGHVEVVKLLLENGANIMVTNDGGWTPLYSASGNGHVKVAEVLLEKGADVTSANKDGWTPLNSASANGHLEVIKLLLKEGADITVANNEGWTPINSAAANGHVEVVKLLLENGANIMVTNDGGWTPLYSASGNGHVKVAEVLLEKGADVTSANKDGWTPLNSASANGHLEVIKLLLKEGADITVANNEGWTPLNSASANGHVEVVKLLLEHGPVVSTANKNGWTSLYSASANGHFEVVKLLLDRGADMSVASKNGWTPLNSASANGHFEVVKLLLKKGADIAVANKSGWTSVNLASNGGHYEVVKLLLDTGADIAVVNKNGWTPLYSASVNSHVEVVKLLLDRGADMSVASRNGWTPLNTASANGHFEVVALLLKRGADMAVANKNGWTPLNSASGNGHFEVVKLLLEKGADLAADNIGQTPLNLASCKGQVEVVKLLLGVPSSDPNQTDRLGRTSLFLASRYGQRQVVQVLLSDQRTILGIRDWYGSTSLCAAVANGHSDVVKLLIARGATIENQDGAGRDLIWLARRTGNPEVLQLLLKNAERAASRVPDSTLCGAAFTPFDPKAAWCDALRL</sequence>
<feature type="repeat" description="ANK" evidence="3">
    <location>
        <begin position="753"/>
        <end position="785"/>
    </location>
</feature>
<evidence type="ECO:0000256" key="3">
    <source>
        <dbReference type="PROSITE-ProRule" id="PRU00023"/>
    </source>
</evidence>
<feature type="repeat" description="ANK" evidence="3">
    <location>
        <begin position="1215"/>
        <end position="1247"/>
    </location>
</feature>
<evidence type="ECO:0000256" key="2">
    <source>
        <dbReference type="ARBA" id="ARBA00023043"/>
    </source>
</evidence>
<comment type="caution">
    <text evidence="6">The sequence shown here is derived from an EMBL/GenBank/DDBJ whole genome shotgun (WGS) entry which is preliminary data.</text>
</comment>
<dbReference type="InterPro" id="IPR036770">
    <property type="entry name" value="Ankyrin_rpt-contain_sf"/>
</dbReference>
<feature type="repeat" description="ANK" evidence="3">
    <location>
        <begin position="852"/>
        <end position="884"/>
    </location>
</feature>
<evidence type="ECO:0000256" key="4">
    <source>
        <dbReference type="SAM" id="MobiDB-lite"/>
    </source>
</evidence>
<name>A0A2U3DS50_PURLI</name>
<feature type="region of interest" description="Disordered" evidence="4">
    <location>
        <begin position="100"/>
        <end position="127"/>
    </location>
</feature>
<feature type="repeat" description="ANK" evidence="3">
    <location>
        <begin position="984"/>
        <end position="1016"/>
    </location>
</feature>